<keyword evidence="2" id="KW-0732">Signal</keyword>
<reference evidence="3" key="1">
    <citation type="journal article" date="2013" name="BMC Genomics">
        <title>A deep insight into the sialotranscriptome of the mosquito, Psorophora albipes.</title>
        <authorList>
            <person name="Chagas A.C."/>
            <person name="Calvo E."/>
            <person name="Rios-Velasquez C.M."/>
            <person name="Pessoa F.A."/>
            <person name="Medeiros J.F."/>
            <person name="Ribeiro J.M."/>
        </authorList>
    </citation>
    <scope>NUCLEOTIDE SEQUENCE</scope>
</reference>
<evidence type="ECO:0000313" key="3">
    <source>
        <dbReference type="EMBL" id="JAA94129.1"/>
    </source>
</evidence>
<proteinExistence type="evidence at transcript level"/>
<name>T1D522_9DIPT</name>
<evidence type="ECO:0000256" key="1">
    <source>
        <dbReference type="SAM" id="MobiDB-lite"/>
    </source>
</evidence>
<feature type="signal peptide" evidence="2">
    <location>
        <begin position="1"/>
        <end position="27"/>
    </location>
</feature>
<feature type="compositionally biased region" description="Gly residues" evidence="1">
    <location>
        <begin position="160"/>
        <end position="173"/>
    </location>
</feature>
<accession>T1D522</accession>
<sequence length="173" mass="18508">MTSTSVVPVIALSFLFATSLCPSAAVAKKASSSGGARLGNNLDDDELIPSYECAKRSRDWTARCLVPMTNYQMSLDLCGTNQTPDEKLVERCVRELYILGKSCPQPSMADAAKEMMYHKKPPPPPPVAAANPTKPTRKRAVTPNPLRADLPGLNKAFNSGKGGLGGGKQNFDL</sequence>
<feature type="chain" id="PRO_5004586695" evidence="2">
    <location>
        <begin position="28"/>
        <end position="173"/>
    </location>
</feature>
<dbReference type="AlphaFoldDB" id="T1D522"/>
<dbReference type="EMBL" id="GALA01000723">
    <property type="protein sequence ID" value="JAA94129.1"/>
    <property type="molecule type" value="mRNA"/>
</dbReference>
<protein>
    <submittedName>
        <fullName evidence="3">Putative proline rich salivary secreted peptide</fullName>
    </submittedName>
</protein>
<feature type="region of interest" description="Disordered" evidence="1">
    <location>
        <begin position="120"/>
        <end position="173"/>
    </location>
</feature>
<evidence type="ECO:0000256" key="2">
    <source>
        <dbReference type="SAM" id="SignalP"/>
    </source>
</evidence>
<organism evidence="3">
    <name type="scientific">Psorophora albipes</name>
    <dbReference type="NCBI Taxonomy" id="869069"/>
    <lineage>
        <taxon>Eukaryota</taxon>
        <taxon>Metazoa</taxon>
        <taxon>Ecdysozoa</taxon>
        <taxon>Arthropoda</taxon>
        <taxon>Hexapoda</taxon>
        <taxon>Insecta</taxon>
        <taxon>Pterygota</taxon>
        <taxon>Neoptera</taxon>
        <taxon>Endopterygota</taxon>
        <taxon>Diptera</taxon>
        <taxon>Nematocera</taxon>
        <taxon>Culicoidea</taxon>
        <taxon>Culicidae</taxon>
        <taxon>Culicinae</taxon>
        <taxon>Aedini</taxon>
        <taxon>Psorophora</taxon>
    </lineage>
</organism>